<dbReference type="EMBL" id="CAKMRJ010005523">
    <property type="protein sequence ID" value="CAH1444098.1"/>
    <property type="molecule type" value="Genomic_DNA"/>
</dbReference>
<evidence type="ECO:0000313" key="2">
    <source>
        <dbReference type="EMBL" id="CAH1444098.1"/>
    </source>
</evidence>
<feature type="domain" description="Reverse transcriptase" evidence="1">
    <location>
        <begin position="1"/>
        <end position="137"/>
    </location>
</feature>
<dbReference type="Pfam" id="PF13966">
    <property type="entry name" value="zf-RVT"/>
    <property type="match status" value="1"/>
</dbReference>
<accession>A0AAU9P1H4</accession>
<dbReference type="InterPro" id="IPR026960">
    <property type="entry name" value="RVT-Znf"/>
</dbReference>
<evidence type="ECO:0000313" key="3">
    <source>
        <dbReference type="Proteomes" id="UP001157418"/>
    </source>
</evidence>
<dbReference type="InterPro" id="IPR043502">
    <property type="entry name" value="DNA/RNA_pol_sf"/>
</dbReference>
<evidence type="ECO:0000259" key="1">
    <source>
        <dbReference type="PROSITE" id="PS50878"/>
    </source>
</evidence>
<dbReference type="SUPFAM" id="SSF56672">
    <property type="entry name" value="DNA/RNA polymerases"/>
    <property type="match status" value="1"/>
</dbReference>
<organism evidence="2 3">
    <name type="scientific">Lactuca virosa</name>
    <dbReference type="NCBI Taxonomy" id="75947"/>
    <lineage>
        <taxon>Eukaryota</taxon>
        <taxon>Viridiplantae</taxon>
        <taxon>Streptophyta</taxon>
        <taxon>Embryophyta</taxon>
        <taxon>Tracheophyta</taxon>
        <taxon>Spermatophyta</taxon>
        <taxon>Magnoliopsida</taxon>
        <taxon>eudicotyledons</taxon>
        <taxon>Gunneridae</taxon>
        <taxon>Pentapetalae</taxon>
        <taxon>asterids</taxon>
        <taxon>campanulids</taxon>
        <taxon>Asterales</taxon>
        <taxon>Asteraceae</taxon>
        <taxon>Cichorioideae</taxon>
        <taxon>Cichorieae</taxon>
        <taxon>Lactucinae</taxon>
        <taxon>Lactuca</taxon>
    </lineage>
</organism>
<comment type="caution">
    <text evidence="2">The sequence shown here is derived from an EMBL/GenBank/DDBJ whole genome shotgun (WGS) entry which is preliminary data.</text>
</comment>
<name>A0AAU9P1H4_9ASTR</name>
<dbReference type="AlphaFoldDB" id="A0AAU9P1H4"/>
<protein>
    <recommendedName>
        <fullName evidence="1">Reverse transcriptase domain-containing protein</fullName>
    </recommendedName>
</protein>
<dbReference type="PANTHER" id="PTHR33116:SF84">
    <property type="entry name" value="RNA-DIRECTED DNA POLYMERASE"/>
    <property type="match status" value="1"/>
</dbReference>
<reference evidence="2 3" key="1">
    <citation type="submission" date="2022-01" db="EMBL/GenBank/DDBJ databases">
        <authorList>
            <person name="Xiong W."/>
            <person name="Schranz E."/>
        </authorList>
    </citation>
    <scope>NUCLEOTIDE SEQUENCE [LARGE SCALE GENOMIC DNA]</scope>
</reference>
<dbReference type="InterPro" id="IPR000477">
    <property type="entry name" value="RT_dom"/>
</dbReference>
<sequence>MININGNFHGFFQGKRGLRQGCPLSPYLFTLVMEVFNLMLKRSIRENASFKYHWRYSAQKITHLCFADDLMLFCHGNTGSIRIVKKAMDEFAGTAGLIPNLSKSHIFFGNVKEPLNRRILDVLPFVEGKFPMKGITNDIEKIMRNFLWKSGENKKGVAKVAWNEICKPKIYGGLGLKNLKYWNIALLSSIIWKILSGQNSLWVKWVNSYLLEDRSFWDVGYKDKMSWSWRNLLKIRLHLREFFYVQIGNGEGTFMWFDNWHQLGTLSYVLSPREIGNAGYNIRDRVSDVIVNEEWSWPADWLRMIPQLGEYSVPSLIRGKKDTVFWLNWKGNIVPFAVNQVSSSLICHESKVDWHDLVWFQNRIPSHYFILWFAILGRLRTQDRMKNWKDSNEFCCAFCNNQVDSHSHLFFECNFPMEVWDLMKGKVKLKHKPGNWFEIIQELQCSLKVRSIDSFIKKIALAASIYHIWNERNKRLFGRERNSVENVVKNIIEDIKTQDF</sequence>
<dbReference type="PANTHER" id="PTHR33116">
    <property type="entry name" value="REVERSE TRANSCRIPTASE ZINC-BINDING DOMAIN-CONTAINING PROTEIN-RELATED-RELATED"/>
    <property type="match status" value="1"/>
</dbReference>
<dbReference type="Pfam" id="PF00078">
    <property type="entry name" value="RVT_1"/>
    <property type="match status" value="1"/>
</dbReference>
<dbReference type="PROSITE" id="PS50878">
    <property type="entry name" value="RT_POL"/>
    <property type="match status" value="1"/>
</dbReference>
<keyword evidence="3" id="KW-1185">Reference proteome</keyword>
<gene>
    <name evidence="2" type="ORF">LVIROSA_LOCUS29964</name>
</gene>
<proteinExistence type="predicted"/>
<dbReference type="Proteomes" id="UP001157418">
    <property type="component" value="Unassembled WGS sequence"/>
</dbReference>